<reference evidence="2 3" key="1">
    <citation type="journal article" date="2023" name="bioRxiv">
        <title>High-quality genome assemblies of four members of thePodospora anserinaspecies complex.</title>
        <authorList>
            <person name="Ament-Velasquez S.L."/>
            <person name="Vogan A.A."/>
            <person name="Wallerman O."/>
            <person name="Hartmann F."/>
            <person name="Gautier V."/>
            <person name="Silar P."/>
            <person name="Giraud T."/>
            <person name="Johannesson H."/>
        </authorList>
    </citation>
    <scope>NUCLEOTIDE SEQUENCE [LARGE SCALE GENOMIC DNA]</scope>
    <source>
        <strain evidence="2 3">CBS 112042</strain>
    </source>
</reference>
<evidence type="ECO:0000256" key="1">
    <source>
        <dbReference type="SAM" id="SignalP"/>
    </source>
</evidence>
<accession>A0ABR0FYI7</accession>
<sequence length="360" mass="38519">MLSKTGSGVLLLQAASLLSGAAARCLRTCPADDPLLNLLRSESAPSDFCRDFLGLPVSTLVTTVTPTVVATVTETSYVTEVVTEVDTTITVTLPADESPSITVTVTPAKRDNAYPTWLPTSYGEKYISQACSCLSLPPTISTVTSTADAVTLTDATTITETTTETIHTTAIATETAKPAPKPVKRMIKIEAIRKNAGTPLGWIHNSNGPAITNSNNQQPTLFEFNLLENETVGSQLRLSSSFGPLGFNKDSHPSTIVELEDNYGSLKFVAPTEPGAVPQTVDGGKNKYASDIWSVDTETREITWQWVATDGGAPDIKLYHVSGRLYPVGDVERFMYATGNAIGAREEVRLVYTLVGESVL</sequence>
<dbReference type="GeneID" id="87893770"/>
<comment type="caution">
    <text evidence="2">The sequence shown here is derived from an EMBL/GenBank/DDBJ whole genome shotgun (WGS) entry which is preliminary data.</text>
</comment>
<evidence type="ECO:0000313" key="3">
    <source>
        <dbReference type="Proteomes" id="UP001322138"/>
    </source>
</evidence>
<organism evidence="2 3">
    <name type="scientific">Podospora bellae-mahoneyi</name>
    <dbReference type="NCBI Taxonomy" id="2093777"/>
    <lineage>
        <taxon>Eukaryota</taxon>
        <taxon>Fungi</taxon>
        <taxon>Dikarya</taxon>
        <taxon>Ascomycota</taxon>
        <taxon>Pezizomycotina</taxon>
        <taxon>Sordariomycetes</taxon>
        <taxon>Sordariomycetidae</taxon>
        <taxon>Sordariales</taxon>
        <taxon>Podosporaceae</taxon>
        <taxon>Podospora</taxon>
    </lineage>
</organism>
<name>A0ABR0FYI7_9PEZI</name>
<proteinExistence type="predicted"/>
<dbReference type="RefSeq" id="XP_062737405.1">
    <property type="nucleotide sequence ID" value="XM_062874288.1"/>
</dbReference>
<feature type="signal peptide" evidence="1">
    <location>
        <begin position="1"/>
        <end position="23"/>
    </location>
</feature>
<gene>
    <name evidence="2" type="ORF">QC761_109980</name>
</gene>
<dbReference type="EMBL" id="JAFFGZ010000001">
    <property type="protein sequence ID" value="KAK4648429.1"/>
    <property type="molecule type" value="Genomic_DNA"/>
</dbReference>
<keyword evidence="3" id="KW-1185">Reference proteome</keyword>
<feature type="chain" id="PRO_5047127723" evidence="1">
    <location>
        <begin position="24"/>
        <end position="360"/>
    </location>
</feature>
<protein>
    <submittedName>
        <fullName evidence="2">Uncharacterized protein</fullName>
    </submittedName>
</protein>
<keyword evidence="1" id="KW-0732">Signal</keyword>
<evidence type="ECO:0000313" key="2">
    <source>
        <dbReference type="EMBL" id="KAK4648429.1"/>
    </source>
</evidence>
<dbReference type="Proteomes" id="UP001322138">
    <property type="component" value="Unassembled WGS sequence"/>
</dbReference>